<dbReference type="AlphaFoldDB" id="A0A7W7PMQ3"/>
<gene>
    <name evidence="4" type="ORF">FHS39_004703</name>
</gene>
<reference evidence="4 5" key="1">
    <citation type="submission" date="2020-08" db="EMBL/GenBank/DDBJ databases">
        <title>Genomic Encyclopedia of Type Strains, Phase III (KMG-III): the genomes of soil and plant-associated and newly described type strains.</title>
        <authorList>
            <person name="Whitman W."/>
        </authorList>
    </citation>
    <scope>NUCLEOTIDE SEQUENCE [LARGE SCALE GENOMIC DNA]</scope>
    <source>
        <strain evidence="4 5">CECT 3266</strain>
    </source>
</reference>
<dbReference type="PANTHER" id="PTHR33393">
    <property type="entry name" value="POLYGLUTAMINE SYNTHESIS ACCESSORY PROTEIN RV0574C-RELATED"/>
    <property type="match status" value="1"/>
</dbReference>
<evidence type="ECO:0000313" key="4">
    <source>
        <dbReference type="EMBL" id="MBB4895624.1"/>
    </source>
</evidence>
<feature type="signal peptide" evidence="2">
    <location>
        <begin position="1"/>
        <end position="23"/>
    </location>
</feature>
<keyword evidence="5" id="KW-1185">Reference proteome</keyword>
<dbReference type="InterPro" id="IPR052169">
    <property type="entry name" value="CW_Biosynth-Accessory"/>
</dbReference>
<dbReference type="PANTHER" id="PTHR33393:SF13">
    <property type="entry name" value="PGA BIOSYNTHESIS PROTEIN CAPA"/>
    <property type="match status" value="1"/>
</dbReference>
<dbReference type="InterPro" id="IPR029052">
    <property type="entry name" value="Metallo-depent_PP-like"/>
</dbReference>
<dbReference type="SUPFAM" id="SSF56300">
    <property type="entry name" value="Metallo-dependent phosphatases"/>
    <property type="match status" value="1"/>
</dbReference>
<keyword evidence="2" id="KW-0732">Signal</keyword>
<dbReference type="Pfam" id="PF09587">
    <property type="entry name" value="PGA_cap"/>
    <property type="match status" value="1"/>
</dbReference>
<dbReference type="RefSeq" id="WP_246470428.1">
    <property type="nucleotide sequence ID" value="NZ_JACHJH010000008.1"/>
</dbReference>
<dbReference type="EMBL" id="JACHJH010000008">
    <property type="protein sequence ID" value="MBB4895624.1"/>
    <property type="molecule type" value="Genomic_DNA"/>
</dbReference>
<dbReference type="InterPro" id="IPR019079">
    <property type="entry name" value="Capsule_synth_CapA"/>
</dbReference>
<evidence type="ECO:0000259" key="3">
    <source>
        <dbReference type="SMART" id="SM00854"/>
    </source>
</evidence>
<comment type="caution">
    <text evidence="4">The sequence shown here is derived from an EMBL/GenBank/DDBJ whole genome shotgun (WGS) entry which is preliminary data.</text>
</comment>
<organism evidence="4 5">
    <name type="scientific">Streptomyces olivoverticillatus</name>
    <dbReference type="NCBI Taxonomy" id="66427"/>
    <lineage>
        <taxon>Bacteria</taxon>
        <taxon>Bacillati</taxon>
        <taxon>Actinomycetota</taxon>
        <taxon>Actinomycetes</taxon>
        <taxon>Kitasatosporales</taxon>
        <taxon>Streptomycetaceae</taxon>
        <taxon>Streptomyces</taxon>
    </lineage>
</organism>
<evidence type="ECO:0000256" key="2">
    <source>
        <dbReference type="SAM" id="SignalP"/>
    </source>
</evidence>
<accession>A0A7W7PMQ3</accession>
<feature type="chain" id="PRO_5030903303" evidence="2">
    <location>
        <begin position="24"/>
        <end position="388"/>
    </location>
</feature>
<proteinExistence type="inferred from homology"/>
<name>A0A7W7PMQ3_9ACTN</name>
<evidence type="ECO:0000313" key="5">
    <source>
        <dbReference type="Proteomes" id="UP000556084"/>
    </source>
</evidence>
<sequence length="388" mass="42029">MKRPSRRIALALAAVGLVGMSAAGYVCNRQDAGSRDPSFTLAAGGDILIHPEITEQAMRDAKDAGRPGPDFGAVMAGVKPVVSKADLAVCHLETVLAEPEGPFLGYRKFSVPPQIASTLKDLGYDTCSTASNHVLDHGAEAVKRTLDTLDAAGLRHTGSARSKREAATPVILDVKGVKVAHLSYTYGFNDTSLPEDKPWLANVTDVKRMAADERRARAAGAEVVIASVHWGRDGHNEASRTQLRLAERIARDTGINLVIGHHAHVAQPFEKVRDTWVAYGLGNQVARHAEPLGITEEGAMGWFTFTRKGGKWSVTDARFVPTLVELKPKIRLVDVGAALRRRDLTDEQRARYRTAYDRTRGIVLNRGAEKDGLRPLVITDGARPASVE</sequence>
<comment type="similarity">
    <text evidence="1">Belongs to the CapA family.</text>
</comment>
<dbReference type="Proteomes" id="UP000556084">
    <property type="component" value="Unassembled WGS sequence"/>
</dbReference>
<evidence type="ECO:0000256" key="1">
    <source>
        <dbReference type="ARBA" id="ARBA00005662"/>
    </source>
</evidence>
<dbReference type="Gene3D" id="3.60.21.10">
    <property type="match status" value="1"/>
</dbReference>
<protein>
    <submittedName>
        <fullName evidence="4">Poly-gamma-glutamate synthesis protein (Capsule biosynthesis protein)</fullName>
    </submittedName>
</protein>
<dbReference type="SMART" id="SM00854">
    <property type="entry name" value="PGA_cap"/>
    <property type="match status" value="1"/>
</dbReference>
<dbReference type="CDD" id="cd07381">
    <property type="entry name" value="MPP_CapA"/>
    <property type="match status" value="1"/>
</dbReference>
<feature type="domain" description="Capsule synthesis protein CapA" evidence="3">
    <location>
        <begin position="40"/>
        <end position="288"/>
    </location>
</feature>